<protein>
    <submittedName>
        <fullName evidence="1">Uncharacterized protein</fullName>
    </submittedName>
</protein>
<evidence type="ECO:0000313" key="2">
    <source>
        <dbReference type="Proteomes" id="UP000620124"/>
    </source>
</evidence>
<sequence>MVAPSSTKVPVSSGSSFTAQKLTPEFLRLEQSIRALSTAVNIIQGQCQSPASDSHELAVTDKERARVFSHLATLLTTGSPLGRQTIAVTGGSSPRGFYINATDVVVKNESDPRDNEPAVVKLNAILPSRKTLKQLAEDRRRVTLIEHAADLFQALRLASQNLYNGDQRLLECFIVRRCHQEITRRLTSAVELLDPPLHDVLTKWELQCGDEIHEEWLMNPFPLILIRSSFIPHRRAIRWPNQVELLFSRDTFTPWKNFFVSLIKVVVSTVTNLRPERRGSSAMDAVLSLHFLRLFLSFGPARTILNLPSLKSKLEILLPRHHGVRDKCVTQVILQRWTAVVAYDAAASSLTARHCTVASILRQSLPKVHLIDVSVTSTESNKSMDSIPRIIRSKVMPAINLSKDHMRMVETLIAQHLSVAEFSGAVHCEAHIMGIAYAFCRGGERRDAQAFLDAFEGHSNTIGVAEQSCQICYWLSEELSLPNGEGYFNLQGSHGRTVPWTPPRFGIPLSVLGKLEVELLELLKDSTYRWLEEQLKRIPSSTKTAGIPNGRSCTP</sequence>
<proteinExistence type="predicted"/>
<comment type="caution">
    <text evidence="1">The sequence shown here is derived from an EMBL/GenBank/DDBJ whole genome shotgun (WGS) entry which is preliminary data.</text>
</comment>
<reference evidence="1" key="1">
    <citation type="submission" date="2020-05" db="EMBL/GenBank/DDBJ databases">
        <title>Mycena genomes resolve the evolution of fungal bioluminescence.</title>
        <authorList>
            <person name="Tsai I.J."/>
        </authorList>
    </citation>
    <scope>NUCLEOTIDE SEQUENCE</scope>
    <source>
        <strain evidence="1">CCC161011</strain>
    </source>
</reference>
<keyword evidence="2" id="KW-1185">Reference proteome</keyword>
<dbReference type="AlphaFoldDB" id="A0A8H6YUA4"/>
<accession>A0A8H6YUA4</accession>
<dbReference type="Proteomes" id="UP000620124">
    <property type="component" value="Unassembled WGS sequence"/>
</dbReference>
<evidence type="ECO:0000313" key="1">
    <source>
        <dbReference type="EMBL" id="KAF7365372.1"/>
    </source>
</evidence>
<gene>
    <name evidence="1" type="ORF">MVEN_00409500</name>
</gene>
<name>A0A8H6YUA4_9AGAR</name>
<organism evidence="1 2">
    <name type="scientific">Mycena venus</name>
    <dbReference type="NCBI Taxonomy" id="2733690"/>
    <lineage>
        <taxon>Eukaryota</taxon>
        <taxon>Fungi</taxon>
        <taxon>Dikarya</taxon>
        <taxon>Basidiomycota</taxon>
        <taxon>Agaricomycotina</taxon>
        <taxon>Agaricomycetes</taxon>
        <taxon>Agaricomycetidae</taxon>
        <taxon>Agaricales</taxon>
        <taxon>Marasmiineae</taxon>
        <taxon>Mycenaceae</taxon>
        <taxon>Mycena</taxon>
    </lineage>
</organism>
<dbReference type="EMBL" id="JACAZI010000003">
    <property type="protein sequence ID" value="KAF7365372.1"/>
    <property type="molecule type" value="Genomic_DNA"/>
</dbReference>
<dbReference type="OrthoDB" id="3065631at2759"/>